<dbReference type="UniPathway" id="UPA00559"/>
<keyword evidence="10" id="KW-0004">4Fe-4S</keyword>
<dbReference type="Proteomes" id="UP000284763">
    <property type="component" value="Unassembled WGS sequence"/>
</dbReference>
<dbReference type="Gene3D" id="3.40.50.11840">
    <property type="entry name" value="Diphthamide synthesis DPH1/DPH2 domain 1"/>
    <property type="match status" value="1"/>
</dbReference>
<dbReference type="FunFam" id="3.40.50.11860:FF:000001">
    <property type="entry name" value="2-(3-amino-3-carboxypropyl)histidine synthase subunit 2"/>
    <property type="match status" value="1"/>
</dbReference>
<comment type="caution">
    <text evidence="11">The sequence shown here is derived from an EMBL/GenBank/DDBJ whole genome shotgun (WGS) entry which is preliminary data.</text>
</comment>
<dbReference type="NCBIfam" id="TIGR03682">
    <property type="entry name" value="arCOG04112"/>
    <property type="match status" value="1"/>
</dbReference>
<dbReference type="GO" id="GO:0090560">
    <property type="term" value="F:2-(3-amino-3-carboxypropyl)histidine synthase activity"/>
    <property type="evidence" value="ECO:0007669"/>
    <property type="project" value="UniProtKB-UniRule"/>
</dbReference>
<comment type="similarity">
    <text evidence="10">Belongs to the DPH1/DPH2 family.</text>
</comment>
<proteinExistence type="inferred from homology"/>
<dbReference type="Gene3D" id="3.40.50.11850">
    <property type="entry name" value="Diphthamide synthesis DPH1/DPH2 domain 2"/>
    <property type="match status" value="1"/>
</dbReference>
<comment type="function">
    <text evidence="10">Catalyzes the first step of diphthamide biosynthesis, i.e. the transfer of the 3-amino-3-carboxypropyl group from S-adenosyl-L-methionine (SAM) to the C2 position of the imidazole ring of the target histidine residue in translation elongation factor 2 (EF-2).</text>
</comment>
<dbReference type="Pfam" id="PF01866">
    <property type="entry name" value="Diphthamide_syn"/>
    <property type="match status" value="1"/>
</dbReference>
<evidence type="ECO:0000256" key="3">
    <source>
        <dbReference type="ARBA" id="ARBA00012221"/>
    </source>
</evidence>
<evidence type="ECO:0000256" key="9">
    <source>
        <dbReference type="ARBA" id="ARBA00048403"/>
    </source>
</evidence>
<dbReference type="PANTHER" id="PTHR10762">
    <property type="entry name" value="DIPHTHAMIDE BIOSYNTHESIS PROTEIN"/>
    <property type="match status" value="1"/>
</dbReference>
<dbReference type="Gene3D" id="3.40.50.11860">
    <property type="entry name" value="Diphthamide synthesis DPH1/DPH2 domain 3"/>
    <property type="match status" value="1"/>
</dbReference>
<dbReference type="PANTHER" id="PTHR10762:SF1">
    <property type="entry name" value="2-(3-AMINO-3-CARBOXYPROPYL)HISTIDINE SYNTHASE SUBUNIT 1"/>
    <property type="match status" value="1"/>
</dbReference>
<sequence length="331" mass="37287">MVKTSNNLEFDLEYIFKIINKQNPDKIGLQFPEGLKRQSFNIASLIEDHTGKDVIISGDPCFGACDIDYYLLSTVDIMFHFGHSTMNIEDNSTVYFIEFQSNIDLTNVVKKAIPELKGKKIGIITTVQHTGKIQSAVKILESHGFEVILGTGDSRIKYPGQVLGCNFSVTDSSQCDEYLYVGSGNFHPIGVYLSKGKRVIIADPFMDEIRIVDPFKTMKQRYIVIAKCHDAIDFGIIVSKKGGQKRDKLATKLKKLAKNHNKNAYIIYMDLITPEQLLNFKVDAFINTACPRIAIDDVGNYQSPMLTPIEFEILLGERNWDDLALDEIRGD</sequence>
<keyword evidence="7 10" id="KW-0408">Iron</keyword>
<gene>
    <name evidence="11" type="primary">dph2</name>
    <name evidence="11" type="ORF">D5R95_03320</name>
</gene>
<keyword evidence="5 10" id="KW-0949">S-adenosyl-L-methionine</keyword>
<comment type="cofactor">
    <cofactor evidence="1 10">
        <name>[4Fe-4S] cluster</name>
        <dbReference type="ChEBI" id="CHEBI:49883"/>
    </cofactor>
</comment>
<protein>
    <recommendedName>
        <fullName evidence="3 10">2-(3-amino-3-carboxypropyl)histidine synthase</fullName>
        <ecNumber evidence="3 10">2.5.1.108</ecNumber>
    </recommendedName>
</protein>
<keyword evidence="4 10" id="KW-0808">Transferase</keyword>
<evidence type="ECO:0000256" key="10">
    <source>
        <dbReference type="PIRNR" id="PIRNR004967"/>
    </source>
</evidence>
<dbReference type="EMBL" id="QZAB01000221">
    <property type="protein sequence ID" value="RQD87877.1"/>
    <property type="molecule type" value="Genomic_DNA"/>
</dbReference>
<evidence type="ECO:0000256" key="7">
    <source>
        <dbReference type="ARBA" id="ARBA00023004"/>
    </source>
</evidence>
<name>A0A3R7VTW8_9EURY</name>
<evidence type="ECO:0000256" key="8">
    <source>
        <dbReference type="ARBA" id="ARBA00023014"/>
    </source>
</evidence>
<dbReference type="InterPro" id="IPR016435">
    <property type="entry name" value="DPH1/DPH2"/>
</dbReference>
<dbReference type="GO" id="GO:0046872">
    <property type="term" value="F:metal ion binding"/>
    <property type="evidence" value="ECO:0007669"/>
    <property type="project" value="UniProtKB-KW"/>
</dbReference>
<evidence type="ECO:0000256" key="1">
    <source>
        <dbReference type="ARBA" id="ARBA00001966"/>
    </source>
</evidence>
<dbReference type="AlphaFoldDB" id="A0A3R7VTW8"/>
<dbReference type="InterPro" id="IPR042265">
    <property type="entry name" value="DPH1/DPH2_3"/>
</dbReference>
<comment type="pathway">
    <text evidence="2 10">Protein modification; peptidyl-diphthamide biosynthesis.</text>
</comment>
<accession>A0A3R7VTW8</accession>
<evidence type="ECO:0000256" key="6">
    <source>
        <dbReference type="ARBA" id="ARBA00022723"/>
    </source>
</evidence>
<dbReference type="InterPro" id="IPR042263">
    <property type="entry name" value="DPH1/DPH2_1"/>
</dbReference>
<keyword evidence="8 10" id="KW-0411">Iron-sulfur</keyword>
<organism evidence="11 12">
    <name type="scientific">Methanosalsum natronophilum</name>
    <dbReference type="NCBI Taxonomy" id="768733"/>
    <lineage>
        <taxon>Archaea</taxon>
        <taxon>Methanobacteriati</taxon>
        <taxon>Methanobacteriota</taxon>
        <taxon>Stenosarchaea group</taxon>
        <taxon>Methanomicrobia</taxon>
        <taxon>Methanosarcinales</taxon>
        <taxon>Methanosarcinaceae</taxon>
        <taxon>Methanosalsum</taxon>
    </lineage>
</organism>
<dbReference type="InterPro" id="IPR035435">
    <property type="entry name" value="DPH1/DPH2_euk_archaea"/>
</dbReference>
<evidence type="ECO:0000256" key="4">
    <source>
        <dbReference type="ARBA" id="ARBA00022679"/>
    </source>
</evidence>
<dbReference type="InterPro" id="IPR022428">
    <property type="entry name" value="Dph2_arc"/>
</dbReference>
<evidence type="ECO:0000313" key="11">
    <source>
        <dbReference type="EMBL" id="RQD87877.1"/>
    </source>
</evidence>
<evidence type="ECO:0000256" key="5">
    <source>
        <dbReference type="ARBA" id="ARBA00022691"/>
    </source>
</evidence>
<dbReference type="NCBIfam" id="TIGR00322">
    <property type="entry name" value="diphth2_R"/>
    <property type="match status" value="1"/>
</dbReference>
<dbReference type="GO" id="GO:0051539">
    <property type="term" value="F:4 iron, 4 sulfur cluster binding"/>
    <property type="evidence" value="ECO:0007669"/>
    <property type="project" value="UniProtKB-UniRule"/>
</dbReference>
<reference evidence="11 12" key="1">
    <citation type="submission" date="2018-08" db="EMBL/GenBank/DDBJ databases">
        <title>The metabolism and importance of syntrophic acetate oxidation coupled to methane or sulfide production in haloalkaline environments.</title>
        <authorList>
            <person name="Timmers P.H.A."/>
            <person name="Vavourakis C.D."/>
            <person name="Sorokin D.Y."/>
            <person name="Sinninghe Damste J.S."/>
            <person name="Muyzer G."/>
            <person name="Stams A.J.M."/>
            <person name="Plugge C.M."/>
        </authorList>
    </citation>
    <scope>NUCLEOTIDE SEQUENCE [LARGE SCALE GENOMIC DNA]</scope>
    <source>
        <strain evidence="11">MSAO_Arc3</strain>
    </source>
</reference>
<dbReference type="SFLD" id="SFLDG01121">
    <property type="entry name" value="Diphthamide_biosynthesis"/>
    <property type="match status" value="1"/>
</dbReference>
<dbReference type="InterPro" id="IPR042264">
    <property type="entry name" value="DPH1/DPH2_2"/>
</dbReference>
<evidence type="ECO:0000256" key="2">
    <source>
        <dbReference type="ARBA" id="ARBA00005156"/>
    </source>
</evidence>
<evidence type="ECO:0000313" key="12">
    <source>
        <dbReference type="Proteomes" id="UP000284763"/>
    </source>
</evidence>
<dbReference type="GO" id="GO:0017183">
    <property type="term" value="P:protein histidyl modification to diphthamide"/>
    <property type="evidence" value="ECO:0007669"/>
    <property type="project" value="UniProtKB-UniRule"/>
</dbReference>
<comment type="catalytic activity">
    <reaction evidence="9 10">
        <text>L-histidyl-[translation elongation factor 2] + S-adenosyl-L-methionine = 2-[(3S)-amino-3-carboxypropyl]-L-histidyl-[translation elongation factor 2] + S-methyl-5'-thioadenosine + H(+)</text>
        <dbReference type="Rhea" id="RHEA:36783"/>
        <dbReference type="Rhea" id="RHEA-COMP:9748"/>
        <dbReference type="Rhea" id="RHEA-COMP:9749"/>
        <dbReference type="ChEBI" id="CHEBI:15378"/>
        <dbReference type="ChEBI" id="CHEBI:17509"/>
        <dbReference type="ChEBI" id="CHEBI:29979"/>
        <dbReference type="ChEBI" id="CHEBI:59789"/>
        <dbReference type="ChEBI" id="CHEBI:73995"/>
        <dbReference type="EC" id="2.5.1.108"/>
    </reaction>
</comment>
<dbReference type="EC" id="2.5.1.108" evidence="3 10"/>
<dbReference type="SFLD" id="SFLDS00032">
    <property type="entry name" value="Radical_SAM_3-amino-3-carboxyp"/>
    <property type="match status" value="1"/>
</dbReference>
<dbReference type="PIRSF" id="PIRSF004967">
    <property type="entry name" value="DPH1"/>
    <property type="match status" value="1"/>
</dbReference>
<keyword evidence="6 10" id="KW-0479">Metal-binding</keyword>